<comment type="caution">
    <text evidence="1">The sequence shown here is derived from an EMBL/GenBank/DDBJ whole genome shotgun (WGS) entry which is preliminary data.</text>
</comment>
<proteinExistence type="predicted"/>
<protein>
    <submittedName>
        <fullName evidence="1">DUF1254 domain-containing protein</fullName>
    </submittedName>
</protein>
<dbReference type="RefSeq" id="WP_271204724.1">
    <property type="nucleotide sequence ID" value="NZ_BSFK01000010.1"/>
</dbReference>
<organism evidence="1 2">
    <name type="scientific">Methylopila jiangsuensis</name>
    <dbReference type="NCBI Taxonomy" id="586230"/>
    <lineage>
        <taxon>Bacteria</taxon>
        <taxon>Pseudomonadati</taxon>
        <taxon>Pseudomonadota</taxon>
        <taxon>Alphaproteobacteria</taxon>
        <taxon>Hyphomicrobiales</taxon>
        <taxon>Methylopilaceae</taxon>
        <taxon>Methylopila</taxon>
    </lineage>
</organism>
<dbReference type="Proteomes" id="UP001143364">
    <property type="component" value="Unassembled WGS sequence"/>
</dbReference>
<reference evidence="1" key="1">
    <citation type="journal article" date="2014" name="Int. J. Syst. Evol. Microbiol.">
        <title>Complete genome sequence of Corynebacterium casei LMG S-19264T (=DSM 44701T), isolated from a smear-ripened cheese.</title>
        <authorList>
            <consortium name="US DOE Joint Genome Institute (JGI-PGF)"/>
            <person name="Walter F."/>
            <person name="Albersmeier A."/>
            <person name="Kalinowski J."/>
            <person name="Ruckert C."/>
        </authorList>
    </citation>
    <scope>NUCLEOTIDE SEQUENCE</scope>
    <source>
        <strain evidence="1">VKM B-2555</strain>
    </source>
</reference>
<dbReference type="EMBL" id="BSFK01000010">
    <property type="protein sequence ID" value="GLK76870.1"/>
    <property type="molecule type" value="Genomic_DNA"/>
</dbReference>
<keyword evidence="2" id="KW-1185">Reference proteome</keyword>
<evidence type="ECO:0000313" key="2">
    <source>
        <dbReference type="Proteomes" id="UP001143364"/>
    </source>
</evidence>
<evidence type="ECO:0000313" key="1">
    <source>
        <dbReference type="EMBL" id="GLK76870.1"/>
    </source>
</evidence>
<reference evidence="1" key="2">
    <citation type="submission" date="2023-01" db="EMBL/GenBank/DDBJ databases">
        <authorList>
            <person name="Sun Q."/>
            <person name="Evtushenko L."/>
        </authorList>
    </citation>
    <scope>NUCLEOTIDE SEQUENCE</scope>
    <source>
        <strain evidence="1">VKM B-2555</strain>
    </source>
</reference>
<accession>A0A9W6N408</accession>
<name>A0A9W6N408_9HYPH</name>
<sequence length="186" mass="19464">MIRLAYALALALALAGLVHVASLLAVPRFAERGPYERLATLNADGSFAALPDEGEGADALPFRDPAFVEAACRYDVSERPATVTAALPPSYGAVAFHTLEGLPFYALTDRAATDGRVEVTVLNAAQAEKAEAEELEEDAAAPRPRIRIVSPTDRGFVLLRLFAPAPSARPGLVATALSARCGPAAP</sequence>
<gene>
    <name evidence="1" type="ORF">GCM10008171_21240</name>
</gene>
<dbReference type="AlphaFoldDB" id="A0A9W6N408"/>